<dbReference type="InterPro" id="IPR016580">
    <property type="entry name" value="HUS1"/>
</dbReference>
<evidence type="ECO:0000256" key="4">
    <source>
        <dbReference type="PIRNR" id="PIRNR011312"/>
    </source>
</evidence>
<dbReference type="Proteomes" id="UP001516023">
    <property type="component" value="Unassembled WGS sequence"/>
</dbReference>
<evidence type="ECO:0000313" key="6">
    <source>
        <dbReference type="EMBL" id="KAL3784240.1"/>
    </source>
</evidence>
<comment type="subcellular location">
    <subcellularLocation>
        <location evidence="1">Nucleus</location>
    </subcellularLocation>
</comment>
<gene>
    <name evidence="6" type="ORF">HJC23_013527</name>
</gene>
<comment type="similarity">
    <text evidence="2 4">Belongs to the HUS1 family.</text>
</comment>
<feature type="region of interest" description="Disordered" evidence="5">
    <location>
        <begin position="129"/>
        <end position="152"/>
    </location>
</feature>
<reference evidence="6 7" key="1">
    <citation type="journal article" date="2020" name="G3 (Bethesda)">
        <title>Improved Reference Genome for Cyclotella cryptica CCMP332, a Model for Cell Wall Morphogenesis, Salinity Adaptation, and Lipid Production in Diatoms (Bacillariophyta).</title>
        <authorList>
            <person name="Roberts W.R."/>
            <person name="Downey K.M."/>
            <person name="Ruck E.C."/>
            <person name="Traller J.C."/>
            <person name="Alverson A.J."/>
        </authorList>
    </citation>
    <scope>NUCLEOTIDE SEQUENCE [LARGE SCALE GENOMIC DNA]</scope>
    <source>
        <strain evidence="6 7">CCMP332</strain>
    </source>
</reference>
<name>A0ABD3P7W2_9STRA</name>
<dbReference type="PANTHER" id="PTHR12900">
    <property type="entry name" value="MITOTIC AND DNA DAMAGE CHECKPOINT PROTEIN HUS1"/>
    <property type="match status" value="1"/>
</dbReference>
<dbReference type="GO" id="GO:0000077">
    <property type="term" value="P:DNA damage checkpoint signaling"/>
    <property type="evidence" value="ECO:0007669"/>
    <property type="project" value="UniProtKB-ARBA"/>
</dbReference>
<evidence type="ECO:0000256" key="3">
    <source>
        <dbReference type="ARBA" id="ARBA00023242"/>
    </source>
</evidence>
<proteinExistence type="inferred from homology"/>
<protein>
    <recommendedName>
        <fullName evidence="4">Checkpoint protein</fullName>
    </recommendedName>
</protein>
<dbReference type="Gene3D" id="3.70.10.10">
    <property type="match status" value="1"/>
</dbReference>
<dbReference type="PIRSF" id="PIRSF011312">
    <property type="entry name" value="Cell_cycle_HUS1"/>
    <property type="match status" value="1"/>
</dbReference>
<dbReference type="GO" id="GO:0006259">
    <property type="term" value="P:DNA metabolic process"/>
    <property type="evidence" value="ECO:0007669"/>
    <property type="project" value="UniProtKB-ARBA"/>
</dbReference>
<evidence type="ECO:0000256" key="1">
    <source>
        <dbReference type="ARBA" id="ARBA00004123"/>
    </source>
</evidence>
<evidence type="ECO:0000256" key="5">
    <source>
        <dbReference type="SAM" id="MobiDB-lite"/>
    </source>
</evidence>
<keyword evidence="7" id="KW-1185">Reference proteome</keyword>
<accession>A0ABD3P7W2</accession>
<keyword evidence="3" id="KW-0539">Nucleus</keyword>
<dbReference type="InterPro" id="IPR007150">
    <property type="entry name" value="HUS1/Mec3"/>
</dbReference>
<evidence type="ECO:0000313" key="7">
    <source>
        <dbReference type="Proteomes" id="UP001516023"/>
    </source>
</evidence>
<dbReference type="EMBL" id="JABMIG020000240">
    <property type="protein sequence ID" value="KAL3784240.1"/>
    <property type="molecule type" value="Genomic_DNA"/>
</dbReference>
<dbReference type="GO" id="GO:0005634">
    <property type="term" value="C:nucleus"/>
    <property type="evidence" value="ECO:0007669"/>
    <property type="project" value="UniProtKB-SubCell"/>
</dbReference>
<comment type="caution">
    <text evidence="6">The sequence shown here is derived from an EMBL/GenBank/DDBJ whole genome shotgun (WGS) entry which is preliminary data.</text>
</comment>
<organism evidence="6 7">
    <name type="scientific">Cyclotella cryptica</name>
    <dbReference type="NCBI Taxonomy" id="29204"/>
    <lineage>
        <taxon>Eukaryota</taxon>
        <taxon>Sar</taxon>
        <taxon>Stramenopiles</taxon>
        <taxon>Ochrophyta</taxon>
        <taxon>Bacillariophyta</taxon>
        <taxon>Coscinodiscophyceae</taxon>
        <taxon>Thalassiosirophycidae</taxon>
        <taxon>Stephanodiscales</taxon>
        <taxon>Stephanodiscaceae</taxon>
        <taxon>Cyclotella</taxon>
    </lineage>
</organism>
<dbReference type="AlphaFoldDB" id="A0ABD3P7W2"/>
<sequence length="368" mass="39840">MRFKSLLAAEHIQLLHNVIVPISRLTGGGGGASSTSHSDSIGAGSTIYLDPTVVRISSRGGAGSRVDGGNGGRSGGEGAEGIACFAELMAVDGIFLEHKIESIAGNVIVFDIDLVLFRTALAATLQSLGGGGGSDKSAPLHNSGDDARNDSFRSSLESNAQFRSSSFFVVMKLAKRSGMPCLCLDASCANGTFDVHHAVPVRILRAEEWQHHLPPVVNTPDVQLEFQLDRPLRPVIERMKSISPIIYIDGSMNGELVLRIDNDAVSIRTYYDKLIPRVEEEEEASDHDDGGAAVGRPKKKCTLKVDSKKLLASLQWQSSMARGSVGSYIICMIENEMMVVHVMLNPEDLGFFTYYIPVHYLSRDVMDF</sequence>
<dbReference type="Pfam" id="PF04005">
    <property type="entry name" value="Hus1"/>
    <property type="match status" value="1"/>
</dbReference>
<dbReference type="PANTHER" id="PTHR12900:SF0">
    <property type="entry name" value="CHECKPOINT PROTEIN"/>
    <property type="match status" value="1"/>
</dbReference>
<evidence type="ECO:0000256" key="2">
    <source>
        <dbReference type="ARBA" id="ARBA00005563"/>
    </source>
</evidence>